<protein>
    <submittedName>
        <fullName evidence="2">EAL domain-containing protein</fullName>
    </submittedName>
</protein>
<dbReference type="InterPro" id="IPR050706">
    <property type="entry name" value="Cyclic-di-GMP_PDE-like"/>
</dbReference>
<dbReference type="InterPro" id="IPR035919">
    <property type="entry name" value="EAL_sf"/>
</dbReference>
<dbReference type="KEGG" id="ppru:FDP22_10415"/>
<sequence length="564" mass="60746">MTHEDGGSEDGATPVEVLEGFGVRLYEWDLGSDAMRWMGAGDAVPDVPGLGRVSCGLAFSGLRADGAERVAWALRARAGETRSFRFAVPSGPVTLAWFEDTLRRQGSPGSRRLNGMLRRIPPPRADLGLQGSFAPAHPALSPAKEARAARARLREHLATAPLADDRYYVVVGVDNLRDLNRALGADVTDEIIEEVFARIARSRPDRVTCARVAGSKVGLAVSGVSPEEVTQGLRAVMASVGRQTIETGSGPVAVTVSAGVSHTPCGATLPEDPLAEALVAFDEGRFGRIEALQFARGDHGQSLQRNRITSSARLVMDALVEDRIALAFQPVVRAGSSGTVAFHECLARILDANGAEIPAGSFMPAIVNLGLVRQVDRAVLRHALEALRKSPTLRLSVNLSPQSMQDADWLALLEAAAATAPDTVERLILEITESSAIIDPLRTLDFMSRVRDLGCAFALDDFGAGYTSFRHFRDFRFDVVKIDGSFVRGISASEDNQILVRTLVSIADHFSMFTVAECVETAEDAARLTAMGVDCLQGYHFGRPSIRKDWYRSDDSAAPDTRRA</sequence>
<dbReference type="SUPFAM" id="SSF55073">
    <property type="entry name" value="Nucleotide cyclase"/>
    <property type="match status" value="1"/>
</dbReference>
<dbReference type="InterPro" id="IPR029787">
    <property type="entry name" value="Nucleotide_cyclase"/>
</dbReference>
<dbReference type="SMART" id="SM00267">
    <property type="entry name" value="GGDEF"/>
    <property type="match status" value="1"/>
</dbReference>
<reference evidence="2 3" key="1">
    <citation type="submission" date="2019-06" db="EMBL/GenBank/DDBJ databases">
        <title>Genome sequence of Rhodobacteraceae bacterium D4M1.</title>
        <authorList>
            <person name="Cao J."/>
        </authorList>
    </citation>
    <scope>NUCLEOTIDE SEQUENCE [LARGE SCALE GENOMIC DNA]</scope>
    <source>
        <strain evidence="2 3">D4M1</strain>
    </source>
</reference>
<dbReference type="Gene3D" id="3.30.70.270">
    <property type="match status" value="1"/>
</dbReference>
<dbReference type="SMART" id="SM00052">
    <property type="entry name" value="EAL"/>
    <property type="match status" value="1"/>
</dbReference>
<dbReference type="Proteomes" id="UP000305888">
    <property type="component" value="Chromosome"/>
</dbReference>
<dbReference type="InterPro" id="IPR043128">
    <property type="entry name" value="Rev_trsase/Diguanyl_cyclase"/>
</dbReference>
<dbReference type="GO" id="GO:0071111">
    <property type="term" value="F:cyclic-guanylate-specific phosphodiesterase activity"/>
    <property type="evidence" value="ECO:0007669"/>
    <property type="project" value="InterPro"/>
</dbReference>
<dbReference type="SUPFAM" id="SSF141868">
    <property type="entry name" value="EAL domain-like"/>
    <property type="match status" value="1"/>
</dbReference>
<dbReference type="CDD" id="cd01948">
    <property type="entry name" value="EAL"/>
    <property type="match status" value="1"/>
</dbReference>
<feature type="domain" description="EAL" evidence="1">
    <location>
        <begin position="308"/>
        <end position="558"/>
    </location>
</feature>
<evidence type="ECO:0000313" key="2">
    <source>
        <dbReference type="EMBL" id="QDL92149.1"/>
    </source>
</evidence>
<organism evidence="2 3">
    <name type="scientific">Paroceanicella profunda</name>
    <dbReference type="NCBI Taxonomy" id="2579971"/>
    <lineage>
        <taxon>Bacteria</taxon>
        <taxon>Pseudomonadati</taxon>
        <taxon>Pseudomonadota</taxon>
        <taxon>Alphaproteobacteria</taxon>
        <taxon>Rhodobacterales</taxon>
        <taxon>Paracoccaceae</taxon>
        <taxon>Paroceanicella</taxon>
    </lineage>
</organism>
<proteinExistence type="predicted"/>
<dbReference type="RefSeq" id="WP_138572694.1">
    <property type="nucleotide sequence ID" value="NZ_CP040818.1"/>
</dbReference>
<gene>
    <name evidence="2" type="ORF">FDP22_10415</name>
</gene>
<dbReference type="EMBL" id="CP040818">
    <property type="protein sequence ID" value="QDL92149.1"/>
    <property type="molecule type" value="Genomic_DNA"/>
</dbReference>
<keyword evidence="3" id="KW-1185">Reference proteome</keyword>
<dbReference type="PANTHER" id="PTHR33121:SF79">
    <property type="entry name" value="CYCLIC DI-GMP PHOSPHODIESTERASE PDED-RELATED"/>
    <property type="match status" value="1"/>
</dbReference>
<dbReference type="AlphaFoldDB" id="A0A5B8FZF8"/>
<name>A0A5B8FZF8_9RHOB</name>
<dbReference type="Gene3D" id="3.20.20.450">
    <property type="entry name" value="EAL domain"/>
    <property type="match status" value="1"/>
</dbReference>
<dbReference type="InterPro" id="IPR001633">
    <property type="entry name" value="EAL_dom"/>
</dbReference>
<dbReference type="Pfam" id="PF00990">
    <property type="entry name" value="GGDEF"/>
    <property type="match status" value="1"/>
</dbReference>
<dbReference type="PROSITE" id="PS50883">
    <property type="entry name" value="EAL"/>
    <property type="match status" value="1"/>
</dbReference>
<dbReference type="PANTHER" id="PTHR33121">
    <property type="entry name" value="CYCLIC DI-GMP PHOSPHODIESTERASE PDEF"/>
    <property type="match status" value="1"/>
</dbReference>
<accession>A0A5B8FZF8</accession>
<evidence type="ECO:0000259" key="1">
    <source>
        <dbReference type="PROSITE" id="PS50883"/>
    </source>
</evidence>
<dbReference type="Pfam" id="PF00563">
    <property type="entry name" value="EAL"/>
    <property type="match status" value="1"/>
</dbReference>
<evidence type="ECO:0000313" key="3">
    <source>
        <dbReference type="Proteomes" id="UP000305888"/>
    </source>
</evidence>
<dbReference type="InterPro" id="IPR000160">
    <property type="entry name" value="GGDEF_dom"/>
</dbReference>
<dbReference type="OrthoDB" id="23692at2"/>